<sequence>MFKKKISEEFLFAFHTYSCPYLYGERSL</sequence>
<reference evidence="1" key="2">
    <citation type="journal article" date="2015" name="Fish Shellfish Immunol.">
        <title>Early steps in the European eel (Anguilla anguilla)-Vibrio vulnificus interaction in the gills: Role of the RtxA13 toxin.</title>
        <authorList>
            <person name="Callol A."/>
            <person name="Pajuelo D."/>
            <person name="Ebbesson L."/>
            <person name="Teles M."/>
            <person name="MacKenzie S."/>
            <person name="Amaro C."/>
        </authorList>
    </citation>
    <scope>NUCLEOTIDE SEQUENCE</scope>
</reference>
<evidence type="ECO:0000313" key="1">
    <source>
        <dbReference type="EMBL" id="JAH18406.1"/>
    </source>
</evidence>
<dbReference type="AlphaFoldDB" id="A0A0E9QNA7"/>
<proteinExistence type="predicted"/>
<dbReference type="EMBL" id="GBXM01090171">
    <property type="protein sequence ID" value="JAH18406.1"/>
    <property type="molecule type" value="Transcribed_RNA"/>
</dbReference>
<reference evidence="1" key="1">
    <citation type="submission" date="2014-11" db="EMBL/GenBank/DDBJ databases">
        <authorList>
            <person name="Amaro Gonzalez C."/>
        </authorList>
    </citation>
    <scope>NUCLEOTIDE SEQUENCE</scope>
</reference>
<name>A0A0E9QNA7_ANGAN</name>
<organism evidence="1">
    <name type="scientific">Anguilla anguilla</name>
    <name type="common">European freshwater eel</name>
    <name type="synonym">Muraena anguilla</name>
    <dbReference type="NCBI Taxonomy" id="7936"/>
    <lineage>
        <taxon>Eukaryota</taxon>
        <taxon>Metazoa</taxon>
        <taxon>Chordata</taxon>
        <taxon>Craniata</taxon>
        <taxon>Vertebrata</taxon>
        <taxon>Euteleostomi</taxon>
        <taxon>Actinopterygii</taxon>
        <taxon>Neopterygii</taxon>
        <taxon>Teleostei</taxon>
        <taxon>Anguilliformes</taxon>
        <taxon>Anguillidae</taxon>
        <taxon>Anguilla</taxon>
    </lineage>
</organism>
<accession>A0A0E9QNA7</accession>
<protein>
    <submittedName>
        <fullName evidence="1">Uncharacterized protein</fullName>
    </submittedName>
</protein>